<keyword evidence="3" id="KW-1185">Reference proteome</keyword>
<dbReference type="PATRIC" id="fig|1348334.3.peg.2585"/>
<evidence type="ECO:0000256" key="1">
    <source>
        <dbReference type="SAM" id="MobiDB-lite"/>
    </source>
</evidence>
<dbReference type="Gene3D" id="6.10.280.100">
    <property type="match status" value="1"/>
</dbReference>
<dbReference type="EMBL" id="AUZM01000022">
    <property type="protein sequence ID" value="ERT07425.1"/>
    <property type="molecule type" value="Genomic_DNA"/>
</dbReference>
<dbReference type="RefSeq" id="WP_023066438.1">
    <property type="nucleotide sequence ID" value="NZ_AUZM01000022.1"/>
</dbReference>
<dbReference type="AlphaFoldDB" id="U7QK30"/>
<dbReference type="GO" id="GO:0051082">
    <property type="term" value="F:unfolded protein binding"/>
    <property type="evidence" value="ECO:0007669"/>
    <property type="project" value="InterPro"/>
</dbReference>
<organism evidence="2 3">
    <name type="scientific">Lyngbya aestuarii BL J</name>
    <dbReference type="NCBI Taxonomy" id="1348334"/>
    <lineage>
        <taxon>Bacteria</taxon>
        <taxon>Bacillati</taxon>
        <taxon>Cyanobacteriota</taxon>
        <taxon>Cyanophyceae</taxon>
        <taxon>Oscillatoriophycideae</taxon>
        <taxon>Oscillatoriales</taxon>
        <taxon>Microcoleaceae</taxon>
        <taxon>Lyngbya</taxon>
    </lineage>
</organism>
<feature type="compositionally biased region" description="Basic and acidic residues" evidence="1">
    <location>
        <begin position="37"/>
        <end position="48"/>
    </location>
</feature>
<evidence type="ECO:0000313" key="3">
    <source>
        <dbReference type="Proteomes" id="UP000017127"/>
    </source>
</evidence>
<dbReference type="Gene3D" id="2.60.260.20">
    <property type="entry name" value="Urease metallochaperone UreE, N-terminal domain"/>
    <property type="match status" value="1"/>
</dbReference>
<name>U7QK30_9CYAN</name>
<reference evidence="2 3" key="1">
    <citation type="journal article" date="2013" name="Front. Microbiol.">
        <title>Comparative genomic analyses of the cyanobacterium, Lyngbya aestuarii BL J, a powerful hydrogen producer.</title>
        <authorList>
            <person name="Kothari A."/>
            <person name="Vaughn M."/>
            <person name="Garcia-Pichel F."/>
        </authorList>
    </citation>
    <scope>NUCLEOTIDE SEQUENCE [LARGE SCALE GENOMIC DNA]</scope>
    <source>
        <strain evidence="2 3">BL J</strain>
    </source>
</reference>
<dbReference type="InterPro" id="IPR008971">
    <property type="entry name" value="HSP40/DnaJ_pept-bd"/>
</dbReference>
<dbReference type="GO" id="GO:0006457">
    <property type="term" value="P:protein folding"/>
    <property type="evidence" value="ECO:0007669"/>
    <property type="project" value="InterPro"/>
</dbReference>
<comment type="caution">
    <text evidence="2">The sequence shown here is derived from an EMBL/GenBank/DDBJ whole genome shotgun (WGS) entry which is preliminary data.</text>
</comment>
<proteinExistence type="predicted"/>
<accession>U7QK30</accession>
<protein>
    <submittedName>
        <fullName evidence="2">Uncharacterized protein</fullName>
    </submittedName>
</protein>
<evidence type="ECO:0000313" key="2">
    <source>
        <dbReference type="EMBL" id="ERT07425.1"/>
    </source>
</evidence>
<dbReference type="SUPFAM" id="SSF49493">
    <property type="entry name" value="HSP40/DnaJ peptide-binding domain"/>
    <property type="match status" value="1"/>
</dbReference>
<dbReference type="Proteomes" id="UP000017127">
    <property type="component" value="Unassembled WGS sequence"/>
</dbReference>
<feature type="region of interest" description="Disordered" evidence="1">
    <location>
        <begin position="1"/>
        <end position="58"/>
    </location>
</feature>
<dbReference type="OrthoDB" id="436779at2"/>
<gene>
    <name evidence="2" type="ORF">M595_2668</name>
</gene>
<sequence>MSDQQKSFWDSVGKKASGLGKSIGHQASETSKKMTKKATDAAKQKATEMGETISNNASEAGKKVMETATGSVESAKKQTQNWVENIYSESEESAESTPLHDWSLDELYHTFIRSQTASFGGTQTVTLKTGKSYTVKIPPNPKEGSTLRLKGCGLDGQDAFLVLHTLLNPVFNIDRKINNLIVQAPVYDRTKVRCLEAYNRIILALPTEDYAALNLLDYLVFSSKIYSEIGQRYTIASHNSRLLRLEDCVQKLLTASQLETEEQKRIRSTYQYLRSGEAVPEFKALDQLDALILYSNLKPELKKYYLRASAITRVMTIDWIMVNEIDVNQQIVQSDRPRFLAVYLQLRNDQEIVDLRTLEAFDAWVEKANLPLICTMTYKLIRQREFELNDEFELDDCSESYQAIEAMNQALKTSGKGQEFNENYRVNVMEIKPGMLTETAYHSVSRGGLGLLSGMPMVKDSKTFIETAARIAITRVSQITSADKNKLGISTILNPETTNTTVGGNWQAVSALGTQEQGMSQLSGLDAYRAIIMEIEGVMGLSQTSDQKSVNQSGLNVWKLLRGNSDQQRTLEQLEHQLYC</sequence>